<dbReference type="AlphaFoldDB" id="A0A151T6K1"/>
<organism evidence="1 2">
    <name type="scientific">Cajanus cajan</name>
    <name type="common">Pigeon pea</name>
    <name type="synonym">Cajanus indicus</name>
    <dbReference type="NCBI Taxonomy" id="3821"/>
    <lineage>
        <taxon>Eukaryota</taxon>
        <taxon>Viridiplantae</taxon>
        <taxon>Streptophyta</taxon>
        <taxon>Embryophyta</taxon>
        <taxon>Tracheophyta</taxon>
        <taxon>Spermatophyta</taxon>
        <taxon>Magnoliopsida</taxon>
        <taxon>eudicotyledons</taxon>
        <taxon>Gunneridae</taxon>
        <taxon>Pentapetalae</taxon>
        <taxon>rosids</taxon>
        <taxon>fabids</taxon>
        <taxon>Fabales</taxon>
        <taxon>Fabaceae</taxon>
        <taxon>Papilionoideae</taxon>
        <taxon>50 kb inversion clade</taxon>
        <taxon>NPAAA clade</taxon>
        <taxon>indigoferoid/millettioid clade</taxon>
        <taxon>Phaseoleae</taxon>
        <taxon>Cajanus</taxon>
    </lineage>
</organism>
<dbReference type="PANTHER" id="PTHR33116">
    <property type="entry name" value="REVERSE TRANSCRIPTASE ZINC-BINDING DOMAIN-CONTAINING PROTEIN-RELATED-RELATED"/>
    <property type="match status" value="1"/>
</dbReference>
<evidence type="ECO:0000313" key="1">
    <source>
        <dbReference type="EMBL" id="KYP62679.1"/>
    </source>
</evidence>
<reference evidence="1 2" key="1">
    <citation type="journal article" date="2012" name="Nat. Biotechnol.">
        <title>Draft genome sequence of pigeonpea (Cajanus cajan), an orphan legume crop of resource-poor farmers.</title>
        <authorList>
            <person name="Varshney R.K."/>
            <person name="Chen W."/>
            <person name="Li Y."/>
            <person name="Bharti A.K."/>
            <person name="Saxena R.K."/>
            <person name="Schlueter J.A."/>
            <person name="Donoghue M.T."/>
            <person name="Azam S."/>
            <person name="Fan G."/>
            <person name="Whaley A.M."/>
            <person name="Farmer A.D."/>
            <person name="Sheridan J."/>
            <person name="Iwata A."/>
            <person name="Tuteja R."/>
            <person name="Penmetsa R.V."/>
            <person name="Wu W."/>
            <person name="Upadhyaya H.D."/>
            <person name="Yang S.P."/>
            <person name="Shah T."/>
            <person name="Saxena K.B."/>
            <person name="Michael T."/>
            <person name="McCombie W.R."/>
            <person name="Yang B."/>
            <person name="Zhang G."/>
            <person name="Yang H."/>
            <person name="Wang J."/>
            <person name="Spillane C."/>
            <person name="Cook D.R."/>
            <person name="May G.D."/>
            <person name="Xu X."/>
            <person name="Jackson S.A."/>
        </authorList>
    </citation>
    <scope>NUCLEOTIDE SEQUENCE [LARGE SCALE GENOMIC DNA]</scope>
    <source>
        <strain evidence="2">cv. Asha</strain>
    </source>
</reference>
<dbReference type="Proteomes" id="UP000075243">
    <property type="component" value="Chromosome 8"/>
</dbReference>
<name>A0A151T6K1_CAJCA</name>
<sequence length="153" mass="17290">MCVYRLYGWWGCSARTHLQYADDTILVGDVSLSNGWAIKAILQLFELVVGLKVNFFKSQLLGVNVDQVWLQSLDQFLNCKVGSFPCSYLGLPLGANLARLTTWQPVVRKVEKKLSKWKSKLLSFGGRLVLLKSVLHSISIYFLSFFKALLVTN</sequence>
<dbReference type="PANTHER" id="PTHR33116:SF78">
    <property type="entry name" value="OS12G0587133 PROTEIN"/>
    <property type="match status" value="1"/>
</dbReference>
<accession>A0A151T6K1</accession>
<gene>
    <name evidence="1" type="ORF">KK1_017224</name>
</gene>
<dbReference type="Gramene" id="C.cajan_16732.t">
    <property type="protein sequence ID" value="C.cajan_16732.t.cds1"/>
    <property type="gene ID" value="C.cajan_16732"/>
</dbReference>
<protein>
    <recommendedName>
        <fullName evidence="3">Reverse transcriptase domain-containing protein</fullName>
    </recommendedName>
</protein>
<evidence type="ECO:0000313" key="2">
    <source>
        <dbReference type="Proteomes" id="UP000075243"/>
    </source>
</evidence>
<evidence type="ECO:0008006" key="3">
    <source>
        <dbReference type="Google" id="ProtNLM"/>
    </source>
</evidence>
<dbReference type="OMA" id="YAERIRC"/>
<dbReference type="STRING" id="3821.A0A151T6K1"/>
<dbReference type="EMBL" id="CM003610">
    <property type="protein sequence ID" value="KYP62679.1"/>
    <property type="molecule type" value="Genomic_DNA"/>
</dbReference>
<proteinExistence type="predicted"/>
<keyword evidence="2" id="KW-1185">Reference proteome</keyword>